<keyword evidence="2" id="KW-1185">Reference proteome</keyword>
<dbReference type="AlphaFoldDB" id="A0A8K0UDM4"/>
<dbReference type="Proteomes" id="UP000813824">
    <property type="component" value="Unassembled WGS sequence"/>
</dbReference>
<sequence length="318" mass="34992">MVTTRDRADKASIQTLKYFHVKDSNGIITDRTRSIIRLIVSFGVPQKSVFTVLHGILTSHGITVIGSFDTHSVRRIVLEGGVLATCQLGQELHDTPTATVAGDGTTYKNVNLESAFVTLKTSITSEQDAQANRQSHQTRALPLLAATSHTSAAQLAGWDTRIQNIIAIWNACPISDGQPLSLADILGKLKGMLSDHANDQKSLCAMFAEWKRRVDREERGKAALELMSGAEIIDAYMPFVSEAIAEAGGYDAWENMPEAEKKASLAEIYKQTVHALGEERFQQLPDEVKWFVDLFLWGGCGMHKAMNAEVREVLLILL</sequence>
<name>A0A8K0UDM4_9AGAR</name>
<protein>
    <submittedName>
        <fullName evidence="1">Uncharacterized protein</fullName>
    </submittedName>
</protein>
<gene>
    <name evidence="1" type="ORF">BXZ70DRAFT_902233</name>
</gene>
<reference evidence="1" key="1">
    <citation type="journal article" date="2021" name="New Phytol.">
        <title>Evolutionary innovations through gain and loss of genes in the ectomycorrhizal Boletales.</title>
        <authorList>
            <person name="Wu G."/>
            <person name="Miyauchi S."/>
            <person name="Morin E."/>
            <person name="Kuo A."/>
            <person name="Drula E."/>
            <person name="Varga T."/>
            <person name="Kohler A."/>
            <person name="Feng B."/>
            <person name="Cao Y."/>
            <person name="Lipzen A."/>
            <person name="Daum C."/>
            <person name="Hundley H."/>
            <person name="Pangilinan J."/>
            <person name="Johnson J."/>
            <person name="Barry K."/>
            <person name="LaButti K."/>
            <person name="Ng V."/>
            <person name="Ahrendt S."/>
            <person name="Min B."/>
            <person name="Choi I.G."/>
            <person name="Park H."/>
            <person name="Plett J.M."/>
            <person name="Magnuson J."/>
            <person name="Spatafora J.W."/>
            <person name="Nagy L.G."/>
            <person name="Henrissat B."/>
            <person name="Grigoriev I.V."/>
            <person name="Yang Z.L."/>
            <person name="Xu J."/>
            <person name="Martin F.M."/>
        </authorList>
    </citation>
    <scope>NUCLEOTIDE SEQUENCE</scope>
    <source>
        <strain evidence="1">KKN 215</strain>
    </source>
</reference>
<proteinExistence type="predicted"/>
<evidence type="ECO:0000313" key="1">
    <source>
        <dbReference type="EMBL" id="KAH8077522.1"/>
    </source>
</evidence>
<comment type="caution">
    <text evidence="1">The sequence shown here is derived from an EMBL/GenBank/DDBJ whole genome shotgun (WGS) entry which is preliminary data.</text>
</comment>
<dbReference type="OrthoDB" id="3236156at2759"/>
<accession>A0A8K0UDM4</accession>
<dbReference type="EMBL" id="JAEVFJ010000063">
    <property type="protein sequence ID" value="KAH8077522.1"/>
    <property type="molecule type" value="Genomic_DNA"/>
</dbReference>
<organism evidence="1 2">
    <name type="scientific">Cristinia sonorae</name>
    <dbReference type="NCBI Taxonomy" id="1940300"/>
    <lineage>
        <taxon>Eukaryota</taxon>
        <taxon>Fungi</taxon>
        <taxon>Dikarya</taxon>
        <taxon>Basidiomycota</taxon>
        <taxon>Agaricomycotina</taxon>
        <taxon>Agaricomycetes</taxon>
        <taxon>Agaricomycetidae</taxon>
        <taxon>Agaricales</taxon>
        <taxon>Pleurotineae</taxon>
        <taxon>Stephanosporaceae</taxon>
        <taxon>Cristinia</taxon>
    </lineage>
</organism>
<evidence type="ECO:0000313" key="2">
    <source>
        <dbReference type="Proteomes" id="UP000813824"/>
    </source>
</evidence>